<dbReference type="Gene3D" id="1.10.8.10">
    <property type="entry name" value="DNA helicase RuvA subunit, C-terminal domain"/>
    <property type="match status" value="1"/>
</dbReference>
<feature type="compositionally biased region" description="Acidic residues" evidence="1">
    <location>
        <begin position="32"/>
        <end position="46"/>
    </location>
</feature>
<gene>
    <name evidence="3" type="ORF">SELO1098_LOCUS13989</name>
</gene>
<dbReference type="SUPFAM" id="SSF46934">
    <property type="entry name" value="UBA-like"/>
    <property type="match status" value="1"/>
</dbReference>
<feature type="compositionally biased region" description="Basic and acidic residues" evidence="1">
    <location>
        <begin position="47"/>
        <end position="58"/>
    </location>
</feature>
<dbReference type="InterPro" id="IPR009060">
    <property type="entry name" value="UBA-like_sf"/>
</dbReference>
<dbReference type="Pfam" id="PF22562">
    <property type="entry name" value="UBA_7"/>
    <property type="match status" value="1"/>
</dbReference>
<reference evidence="3" key="1">
    <citation type="submission" date="2021-01" db="EMBL/GenBank/DDBJ databases">
        <authorList>
            <person name="Corre E."/>
            <person name="Pelletier E."/>
            <person name="Niang G."/>
            <person name="Scheremetjew M."/>
            <person name="Finn R."/>
            <person name="Kale V."/>
            <person name="Holt S."/>
            <person name="Cochrane G."/>
            <person name="Meng A."/>
            <person name="Brown T."/>
            <person name="Cohen L."/>
        </authorList>
    </citation>
    <scope>NUCLEOTIDE SEQUENCE</scope>
    <source>
        <strain evidence="3">CCAP 955/1</strain>
    </source>
</reference>
<dbReference type="AlphaFoldDB" id="A0A7S3H5Z0"/>
<feature type="compositionally biased region" description="Polar residues" evidence="1">
    <location>
        <begin position="116"/>
        <end position="132"/>
    </location>
</feature>
<proteinExistence type="predicted"/>
<dbReference type="SMART" id="SM00165">
    <property type="entry name" value="UBA"/>
    <property type="match status" value="1"/>
</dbReference>
<feature type="domain" description="UBA" evidence="2">
    <location>
        <begin position="239"/>
        <end position="279"/>
    </location>
</feature>
<feature type="compositionally biased region" description="Basic and acidic residues" evidence="1">
    <location>
        <begin position="15"/>
        <end position="24"/>
    </location>
</feature>
<feature type="region of interest" description="Disordered" evidence="1">
    <location>
        <begin position="163"/>
        <end position="193"/>
    </location>
</feature>
<organism evidence="3">
    <name type="scientific">Spumella elongata</name>
    <dbReference type="NCBI Taxonomy" id="89044"/>
    <lineage>
        <taxon>Eukaryota</taxon>
        <taxon>Sar</taxon>
        <taxon>Stramenopiles</taxon>
        <taxon>Ochrophyta</taxon>
        <taxon>Chrysophyceae</taxon>
        <taxon>Chromulinales</taxon>
        <taxon>Chromulinaceae</taxon>
        <taxon>Spumella</taxon>
    </lineage>
</organism>
<feature type="compositionally biased region" description="Polar residues" evidence="1">
    <location>
        <begin position="63"/>
        <end position="77"/>
    </location>
</feature>
<feature type="compositionally biased region" description="Low complexity" evidence="1">
    <location>
        <begin position="172"/>
        <end position="189"/>
    </location>
</feature>
<feature type="region of interest" description="Disordered" evidence="1">
    <location>
        <begin position="1"/>
        <end position="133"/>
    </location>
</feature>
<dbReference type="EMBL" id="HBIC01027852">
    <property type="protein sequence ID" value="CAE0285148.1"/>
    <property type="molecule type" value="Transcribed_RNA"/>
</dbReference>
<dbReference type="InterPro" id="IPR015940">
    <property type="entry name" value="UBA"/>
</dbReference>
<evidence type="ECO:0000259" key="2">
    <source>
        <dbReference type="PROSITE" id="PS50030"/>
    </source>
</evidence>
<evidence type="ECO:0000313" key="3">
    <source>
        <dbReference type="EMBL" id="CAE0285148.1"/>
    </source>
</evidence>
<protein>
    <recommendedName>
        <fullName evidence="2">UBA domain-containing protein</fullName>
    </recommendedName>
</protein>
<name>A0A7S3H5Z0_9STRA</name>
<sequence length="289" mass="30126">MGLFGFMKSKSKKAALREGEKQDEFYTAADIYEGEDGMDDEDIDDQEYYRRVAEEVSKRKGSVTPSSRNSMNVSGHGSSHGRPVSTSKPNNHESSSAASTPRSVPIPHALEISAPPQESSTTKAVTPTSQVQAKVTPTVPAPVAVAAPVVTPAPIPPVAAPAPLPPPPPAPTAAELAAKRAAASRPNPATAGPAPIMGGFVVSADRPFSATTPPGRALPPTAVAVGETSKFGRVNTHIVPDEKALKSLVIMGFSRQAATLALQRTNNHADQASAFLLELSDEELKALES</sequence>
<evidence type="ECO:0000256" key="1">
    <source>
        <dbReference type="SAM" id="MobiDB-lite"/>
    </source>
</evidence>
<dbReference type="PROSITE" id="PS50030">
    <property type="entry name" value="UBA"/>
    <property type="match status" value="1"/>
</dbReference>
<accession>A0A7S3H5Z0</accession>
<feature type="compositionally biased region" description="Polar residues" evidence="1">
    <location>
        <begin position="84"/>
        <end position="102"/>
    </location>
</feature>